<dbReference type="PANTHER" id="PTHR43428">
    <property type="entry name" value="ARSENATE REDUCTASE"/>
    <property type="match status" value="1"/>
</dbReference>
<dbReference type="Gene3D" id="3.40.50.2300">
    <property type="match status" value="1"/>
</dbReference>
<dbReference type="AlphaFoldDB" id="A0A947GDP0"/>
<evidence type="ECO:0000259" key="2">
    <source>
        <dbReference type="Pfam" id="PF01451"/>
    </source>
</evidence>
<proteinExistence type="predicted"/>
<accession>A0A947GDP0</accession>
<dbReference type="GO" id="GO:0046685">
    <property type="term" value="P:response to arsenic-containing substance"/>
    <property type="evidence" value="ECO:0007669"/>
    <property type="project" value="UniProtKB-KW"/>
</dbReference>
<dbReference type="EMBL" id="JAHHZF010000007">
    <property type="protein sequence ID" value="MBT9291032.1"/>
    <property type="molecule type" value="Genomic_DNA"/>
</dbReference>
<evidence type="ECO:0000256" key="1">
    <source>
        <dbReference type="ARBA" id="ARBA00022849"/>
    </source>
</evidence>
<keyword evidence="4" id="KW-1185">Reference proteome</keyword>
<dbReference type="RefSeq" id="WP_390866963.1">
    <property type="nucleotide sequence ID" value="NZ_JAHHZF010000007.1"/>
</dbReference>
<comment type="caution">
    <text evidence="3">The sequence shown here is derived from an EMBL/GenBank/DDBJ whole genome shotgun (WGS) entry which is preliminary data.</text>
</comment>
<dbReference type="Pfam" id="PF01451">
    <property type="entry name" value="LMWPc"/>
    <property type="match status" value="1"/>
</dbReference>
<feature type="non-terminal residue" evidence="3">
    <location>
        <position position="67"/>
    </location>
</feature>
<evidence type="ECO:0000313" key="3">
    <source>
        <dbReference type="EMBL" id="MBT9291032.1"/>
    </source>
</evidence>
<protein>
    <submittedName>
        <fullName evidence="3">Arsenate reductase ArsC</fullName>
    </submittedName>
</protein>
<dbReference type="PANTHER" id="PTHR43428:SF1">
    <property type="entry name" value="ARSENATE REDUCTASE"/>
    <property type="match status" value="1"/>
</dbReference>
<evidence type="ECO:0000313" key="4">
    <source>
        <dbReference type="Proteomes" id="UP000766595"/>
    </source>
</evidence>
<gene>
    <name evidence="3" type="ORF">KL771_16320</name>
</gene>
<dbReference type="InterPro" id="IPR023485">
    <property type="entry name" value="Ptyr_pPase"/>
</dbReference>
<feature type="domain" description="Phosphotyrosine protein phosphatase I" evidence="2">
    <location>
        <begin position="8"/>
        <end position="64"/>
    </location>
</feature>
<dbReference type="Proteomes" id="UP000766595">
    <property type="component" value="Unassembled WGS sequence"/>
</dbReference>
<reference evidence="3 4" key="1">
    <citation type="submission" date="2021-06" db="EMBL/GenBank/DDBJ databases">
        <authorList>
            <person name="Grouzdev D.S."/>
            <person name="Koziaeva V."/>
        </authorList>
    </citation>
    <scope>NUCLEOTIDE SEQUENCE [LARGE SCALE GENOMIC DNA]</scope>
    <source>
        <strain evidence="3 4">22</strain>
    </source>
</reference>
<name>A0A947GDP0_9HYPH</name>
<dbReference type="InterPro" id="IPR036196">
    <property type="entry name" value="Ptyr_pPase_sf"/>
</dbReference>
<keyword evidence="1" id="KW-0059">Arsenical resistance</keyword>
<sequence>MADRVYNVLFLCTGNTARSILAESILRRDGAGRFNAYSAGSQPKGMVNPFALKVLKAYEYPTEGFSS</sequence>
<organism evidence="3 4">
    <name type="scientific">Prosthecodimorpha staleyi</name>
    <dbReference type="NCBI Taxonomy" id="2840188"/>
    <lineage>
        <taxon>Bacteria</taxon>
        <taxon>Pseudomonadati</taxon>
        <taxon>Pseudomonadota</taxon>
        <taxon>Alphaproteobacteria</taxon>
        <taxon>Hyphomicrobiales</taxon>
        <taxon>Ancalomicrobiaceae</taxon>
        <taxon>Prosthecodimorpha</taxon>
    </lineage>
</organism>
<dbReference type="SUPFAM" id="SSF52788">
    <property type="entry name" value="Phosphotyrosine protein phosphatases I"/>
    <property type="match status" value="1"/>
</dbReference>